<accession>A0A2Z4XWK3</accession>
<organism evidence="1 3">
    <name type="scientific">Francisella adeliensis</name>
    <dbReference type="NCBI Taxonomy" id="2007306"/>
    <lineage>
        <taxon>Bacteria</taxon>
        <taxon>Pseudomonadati</taxon>
        <taxon>Pseudomonadota</taxon>
        <taxon>Gammaproteobacteria</taxon>
        <taxon>Thiotrichales</taxon>
        <taxon>Francisellaceae</taxon>
        <taxon>Francisella</taxon>
    </lineage>
</organism>
<dbReference type="EMBL" id="CP021781">
    <property type="protein sequence ID" value="AXA33247.1"/>
    <property type="molecule type" value="Genomic_DNA"/>
</dbReference>
<keyword evidence="4" id="KW-1185">Reference proteome</keyword>
<name>A0A2Z4XWK3_9GAMM</name>
<dbReference type="AlphaFoldDB" id="A0A2Z4XWK3"/>
<reference evidence="1 3" key="1">
    <citation type="submission" date="2017-06" db="EMBL/GenBank/DDBJ databases">
        <title>Complete genome of Francisella adeliensis.</title>
        <authorList>
            <person name="Vallesi A."/>
            <person name="Sjodin A."/>
        </authorList>
    </citation>
    <scope>NUCLEOTIDE SEQUENCE [LARGE SCALE GENOMIC DNA]</scope>
    <source>
        <strain evidence="1 3">FDC440</strain>
    </source>
</reference>
<sequence length="203" mass="22388">MKKIIYLFSVTIFFANGFGENNYNPKTGKYYLSGNNSFYRSSDERGNEVIDRDNSSIFMGDVDSEGVDIADDLVLDSYTSSTNLVAKGSSGGIKSSKFYTQETKLTKKMLDDKFELYGGTVLGASPYELNNTGGVYDPGDRIAAFAGTRAGARYNVSDSFGLLFEEQYNLTGEMAENTNMFSGFDGAQYQGSKMLKAGFEWNF</sequence>
<evidence type="ECO:0000313" key="3">
    <source>
        <dbReference type="Proteomes" id="UP000251120"/>
    </source>
</evidence>
<evidence type="ECO:0000313" key="2">
    <source>
        <dbReference type="EMBL" id="QIW11473.1"/>
    </source>
</evidence>
<dbReference type="EMBL" id="CP043424">
    <property type="protein sequence ID" value="QIW11473.1"/>
    <property type="molecule type" value="Genomic_DNA"/>
</dbReference>
<gene>
    <name evidence="1" type="ORF">CDH04_01885</name>
    <name evidence="2" type="ORF">FZC43_01890</name>
</gene>
<evidence type="ECO:0000313" key="1">
    <source>
        <dbReference type="EMBL" id="AXA33247.1"/>
    </source>
</evidence>
<dbReference type="KEGG" id="fad:CDH04_01885"/>
<dbReference type="OrthoDB" id="5604449at2"/>
<dbReference type="RefSeq" id="WP_112869420.1">
    <property type="nucleotide sequence ID" value="NZ_CP021781.1"/>
</dbReference>
<proteinExistence type="predicted"/>
<evidence type="ECO:0000313" key="4">
    <source>
        <dbReference type="Proteomes" id="UP000681131"/>
    </source>
</evidence>
<dbReference type="Proteomes" id="UP000681131">
    <property type="component" value="Chromosome"/>
</dbReference>
<reference evidence="2 4" key="2">
    <citation type="submission" date="2019-08" db="EMBL/GenBank/DDBJ databases">
        <title>Complete genome sequences of Francisella adeliensis (FSC1325 and FSC1326).</title>
        <authorList>
            <person name="Ohrman C."/>
            <person name="Uneklint I."/>
            <person name="Vallesi A."/>
            <person name="Karlsson L."/>
            <person name="Sjodin A."/>
        </authorList>
    </citation>
    <scope>NUCLEOTIDE SEQUENCE [LARGE SCALE GENOMIC DNA]</scope>
    <source>
        <strain evidence="2 4">FSC1325</strain>
    </source>
</reference>
<protein>
    <submittedName>
        <fullName evidence="1">Uncharacterized protein</fullName>
    </submittedName>
</protein>
<dbReference type="Proteomes" id="UP000251120">
    <property type="component" value="Chromosome"/>
</dbReference>